<organism evidence="1 2">
    <name type="scientific">Vermiconidia calcicola</name>
    <dbReference type="NCBI Taxonomy" id="1690605"/>
    <lineage>
        <taxon>Eukaryota</taxon>
        <taxon>Fungi</taxon>
        <taxon>Dikarya</taxon>
        <taxon>Ascomycota</taxon>
        <taxon>Pezizomycotina</taxon>
        <taxon>Dothideomycetes</taxon>
        <taxon>Dothideomycetidae</taxon>
        <taxon>Mycosphaerellales</taxon>
        <taxon>Extremaceae</taxon>
        <taxon>Vermiconidia</taxon>
    </lineage>
</organism>
<dbReference type="Proteomes" id="UP001281147">
    <property type="component" value="Unassembled WGS sequence"/>
</dbReference>
<protein>
    <submittedName>
        <fullName evidence="1">Uncharacterized protein</fullName>
    </submittedName>
</protein>
<dbReference type="EMBL" id="JAUTXU010000002">
    <property type="protein sequence ID" value="KAK3725412.1"/>
    <property type="molecule type" value="Genomic_DNA"/>
</dbReference>
<sequence length="362" mass="39722">MPLTCALISVLCIAPALAHMQLHYPPPFNASNNPHRTTKADPYLQYPYDCCGPDARWEHPCRGYLSLLGTLQGAPTASWEVGSPQAWNVSGIGNHYGGSCQIGFSTDKGETFRVAASYEGNCPHRQNGDGPEGQEFQFIVPDDLEPGVQVFAWIWHNREQEFNMNCAAVNITERTGPKPDHPLPATSSPCHDAPRSSVLSHAFEHTTTTTTVYETENDCVCTCEDPSKLETCVCDCPSEQKPHERSTTTTTTTMVLTTSTIKSTTYVRHPKNLHRALRSTALPASSYSIPTLMPFKERPLMFIADDGKGCWTPKSTAELKYPDPGPVVVSGDGEYPLELPHGQCDRSVQQAEQVEPGDGIRT</sequence>
<keyword evidence="2" id="KW-1185">Reference proteome</keyword>
<reference evidence="1" key="1">
    <citation type="submission" date="2023-07" db="EMBL/GenBank/DDBJ databases">
        <title>Black Yeasts Isolated from many extreme environments.</title>
        <authorList>
            <person name="Coleine C."/>
            <person name="Stajich J.E."/>
            <person name="Selbmann L."/>
        </authorList>
    </citation>
    <scope>NUCLEOTIDE SEQUENCE</scope>
    <source>
        <strain evidence="1">CCFEE 5714</strain>
    </source>
</reference>
<evidence type="ECO:0000313" key="1">
    <source>
        <dbReference type="EMBL" id="KAK3725412.1"/>
    </source>
</evidence>
<gene>
    <name evidence="1" type="ORF">LTR37_000382</name>
</gene>
<evidence type="ECO:0000313" key="2">
    <source>
        <dbReference type="Proteomes" id="UP001281147"/>
    </source>
</evidence>
<proteinExistence type="predicted"/>
<name>A0ACC3NZ95_9PEZI</name>
<comment type="caution">
    <text evidence="1">The sequence shown here is derived from an EMBL/GenBank/DDBJ whole genome shotgun (WGS) entry which is preliminary data.</text>
</comment>
<accession>A0ACC3NZ95</accession>